<dbReference type="InterPro" id="IPR003154">
    <property type="entry name" value="S1/P1nuclease"/>
</dbReference>
<evidence type="ECO:0000256" key="2">
    <source>
        <dbReference type="ARBA" id="ARBA00022723"/>
    </source>
</evidence>
<evidence type="ECO:0000256" key="6">
    <source>
        <dbReference type="ARBA" id="ARBA00023180"/>
    </source>
</evidence>
<dbReference type="SUPFAM" id="SSF48537">
    <property type="entry name" value="Phospholipase C/P1 nuclease"/>
    <property type="match status" value="1"/>
</dbReference>
<keyword evidence="8" id="KW-1185">Reference proteome</keyword>
<dbReference type="KEGG" id="lcd:clem_07055"/>
<dbReference type="Gene3D" id="1.10.575.10">
    <property type="entry name" value="P1 Nuclease"/>
    <property type="match status" value="1"/>
</dbReference>
<keyword evidence="6" id="KW-0325">Glycoprotein</keyword>
<accession>A0A222P298</accession>
<keyword evidence="2" id="KW-0479">Metal-binding</keyword>
<dbReference type="AlphaFoldDB" id="A0A222P298"/>
<evidence type="ECO:0000256" key="1">
    <source>
        <dbReference type="ARBA" id="ARBA00022722"/>
    </source>
</evidence>
<keyword evidence="1" id="KW-0540">Nuclease</keyword>
<sequence>MIRRILLMLIATFAIIGDSYSWNSLGHRLVAQIAYHHLNSHTKQVLNHYNHALDKVYRPQNLINAAVWLDSLRYQNDLWLGPRHYINIPFSLDGTELTEPAEINAVTAIMAAKQLMQDSSVNDFEKGFTLRILLHVIGDIHQPLHAASQFSIEHPKGDQGGNLFPLNNNSIATNLHAYWDRGGGWLNTGKYYNAAQLSKMARRIEKHWPCHVQQMNLDPKFWAQESHQLAVQKAYQIHPGQKPSKSYQQMVKTTSEQRVAIAGCRLAALLNQIT</sequence>
<dbReference type="PANTHER" id="PTHR33146:SF10">
    <property type="entry name" value="STRAND-SPECIFIC NUCLEASE, PUTATIVE-RELATED"/>
    <property type="match status" value="1"/>
</dbReference>
<proteinExistence type="predicted"/>
<protein>
    <submittedName>
        <fullName evidence="7">S1/P1 Nuclease</fullName>
    </submittedName>
</protein>
<dbReference type="Proteomes" id="UP000201728">
    <property type="component" value="Chromosome"/>
</dbReference>
<dbReference type="InterPro" id="IPR008947">
    <property type="entry name" value="PLipase_C/P1_nuclease_dom_sf"/>
</dbReference>
<dbReference type="GO" id="GO:0046872">
    <property type="term" value="F:metal ion binding"/>
    <property type="evidence" value="ECO:0007669"/>
    <property type="project" value="UniProtKB-KW"/>
</dbReference>
<evidence type="ECO:0000313" key="7">
    <source>
        <dbReference type="EMBL" id="ASQ45966.1"/>
    </source>
</evidence>
<evidence type="ECO:0000313" key="8">
    <source>
        <dbReference type="Proteomes" id="UP000201728"/>
    </source>
</evidence>
<gene>
    <name evidence="7" type="ORF">clem_07055</name>
</gene>
<reference evidence="7 8" key="1">
    <citation type="submission" date="2016-07" db="EMBL/GenBank/DDBJ databases">
        <authorList>
            <person name="Hassler H."/>
        </authorList>
    </citation>
    <scope>NUCLEOTIDE SEQUENCE [LARGE SCALE GENOMIC DNA]</scope>
    <source>
        <strain evidence="7 8">CDC-D5610</strain>
    </source>
</reference>
<keyword evidence="3" id="KW-0255">Endonuclease</keyword>
<dbReference type="GO" id="GO:0003676">
    <property type="term" value="F:nucleic acid binding"/>
    <property type="evidence" value="ECO:0007669"/>
    <property type="project" value="InterPro"/>
</dbReference>
<dbReference type="RefSeq" id="WP_094090969.1">
    <property type="nucleotide sequence ID" value="NZ_CP016397.1"/>
</dbReference>
<dbReference type="GO" id="GO:0006308">
    <property type="term" value="P:DNA catabolic process"/>
    <property type="evidence" value="ECO:0007669"/>
    <property type="project" value="InterPro"/>
</dbReference>
<dbReference type="EMBL" id="CP016397">
    <property type="protein sequence ID" value="ASQ45966.1"/>
    <property type="molecule type" value="Genomic_DNA"/>
</dbReference>
<evidence type="ECO:0000256" key="4">
    <source>
        <dbReference type="ARBA" id="ARBA00022801"/>
    </source>
</evidence>
<evidence type="ECO:0000256" key="5">
    <source>
        <dbReference type="ARBA" id="ARBA00023157"/>
    </source>
</evidence>
<name>A0A222P298_9GAMM</name>
<dbReference type="CDD" id="cd11010">
    <property type="entry name" value="S1-P1_nuclease"/>
    <property type="match status" value="1"/>
</dbReference>
<organism evidence="7 8">
    <name type="scientific">Legionella clemsonensis</name>
    <dbReference type="NCBI Taxonomy" id="1867846"/>
    <lineage>
        <taxon>Bacteria</taxon>
        <taxon>Pseudomonadati</taxon>
        <taxon>Pseudomonadota</taxon>
        <taxon>Gammaproteobacteria</taxon>
        <taxon>Legionellales</taxon>
        <taxon>Legionellaceae</taxon>
        <taxon>Legionella</taxon>
    </lineage>
</organism>
<dbReference type="GO" id="GO:0004519">
    <property type="term" value="F:endonuclease activity"/>
    <property type="evidence" value="ECO:0007669"/>
    <property type="project" value="UniProtKB-KW"/>
</dbReference>
<evidence type="ECO:0000256" key="3">
    <source>
        <dbReference type="ARBA" id="ARBA00022759"/>
    </source>
</evidence>
<dbReference type="GO" id="GO:0016788">
    <property type="term" value="F:hydrolase activity, acting on ester bonds"/>
    <property type="evidence" value="ECO:0007669"/>
    <property type="project" value="InterPro"/>
</dbReference>
<dbReference type="OrthoDB" id="267579at2"/>
<keyword evidence="5" id="KW-1015">Disulfide bond</keyword>
<dbReference type="Pfam" id="PF02265">
    <property type="entry name" value="S1-P1_nuclease"/>
    <property type="match status" value="1"/>
</dbReference>
<dbReference type="PANTHER" id="PTHR33146">
    <property type="entry name" value="ENDONUCLEASE 4"/>
    <property type="match status" value="1"/>
</dbReference>
<keyword evidence="4" id="KW-0378">Hydrolase</keyword>